<dbReference type="AlphaFoldDB" id="A0A069AVZ3"/>
<dbReference type="InterPro" id="IPR026881">
    <property type="entry name" value="WYL_dom"/>
</dbReference>
<evidence type="ECO:0000256" key="1">
    <source>
        <dbReference type="ARBA" id="ARBA00023015"/>
    </source>
</evidence>
<accession>A0A069AVZ3</accession>
<dbReference type="PANTHER" id="PTHR34580">
    <property type="match status" value="1"/>
</dbReference>
<dbReference type="Pfam" id="PF13280">
    <property type="entry name" value="WYL"/>
    <property type="match status" value="1"/>
</dbReference>
<dbReference type="Gene3D" id="1.10.10.10">
    <property type="entry name" value="Winged helix-like DNA-binding domain superfamily/Winged helix DNA-binding domain"/>
    <property type="match status" value="1"/>
</dbReference>
<dbReference type="SUPFAM" id="SSF46785">
    <property type="entry name" value="Winged helix' DNA-binding domain"/>
    <property type="match status" value="1"/>
</dbReference>
<gene>
    <name evidence="6" type="ORF">BN1095_340249</name>
    <name evidence="5" type="ORF">BN1096_590014</name>
    <name evidence="4" type="ORF">BN1097_570014</name>
</gene>
<dbReference type="KEGG" id="pdf:CD630DERM_14880"/>
<keyword evidence="1" id="KW-0805">Transcription regulation</keyword>
<dbReference type="RefSeq" id="WP_003434114.1">
    <property type="nucleotide sequence ID" value="NZ_BBYB01000069.1"/>
</dbReference>
<organism evidence="6">
    <name type="scientific">Clostridioides difficile</name>
    <name type="common">Peptoclostridium difficile</name>
    <dbReference type="NCBI Taxonomy" id="1496"/>
    <lineage>
        <taxon>Bacteria</taxon>
        <taxon>Bacillati</taxon>
        <taxon>Bacillota</taxon>
        <taxon>Clostridia</taxon>
        <taxon>Peptostreptococcales</taxon>
        <taxon>Peptostreptococcaceae</taxon>
        <taxon>Clostridioides</taxon>
    </lineage>
</organism>
<name>A0A069AVZ3_CLODI</name>
<evidence type="ECO:0000313" key="5">
    <source>
        <dbReference type="EMBL" id="CDS86981.1"/>
    </source>
</evidence>
<dbReference type="GO" id="GO:0003700">
    <property type="term" value="F:DNA-binding transcription factor activity"/>
    <property type="evidence" value="ECO:0007669"/>
    <property type="project" value="InterPro"/>
</dbReference>
<sequence>MSRAERLIELMITINAKRSFTAGELAEEFSVSKRTILRDLQVLESIGFPLYSKVGAAGGYHVLKERILPPIAFSESEVKSIFFAYQSLEYYNDLPFEQETISVLKKFLNCIPNDIQYNIENIRRKFVFWTPDRHCSTPLLKELFNIVMNEFTIKIEYSSKQKNSVRTIVPIGLYAMNGLWYCPAYCIKSESIKEFRVDRIVKILSIENLSSKKYKVLSSIHDYLKNMEVGTDYHIKINLTDEGVKRCETEFLLARGLKILSKGGYIDMYIPKSTLNWVAEYFLTFGKNATIIEPIELKHLIKSKVLELYNHHCI</sequence>
<proteinExistence type="predicted"/>
<reference evidence="6" key="1">
    <citation type="submission" date="2014-07" db="EMBL/GenBank/DDBJ databases">
        <authorList>
            <person name="Monot Marc"/>
        </authorList>
    </citation>
    <scope>NUCLEOTIDE SEQUENCE</scope>
    <source>
        <strain evidence="6">7032989</strain>
        <strain evidence="4">7032994</strain>
    </source>
</reference>
<dbReference type="EMBL" id="LK933005">
    <property type="protein sequence ID" value="CDT21765.1"/>
    <property type="molecule type" value="Genomic_DNA"/>
</dbReference>
<dbReference type="InterPro" id="IPR013196">
    <property type="entry name" value="HTH_11"/>
</dbReference>
<evidence type="ECO:0000313" key="6">
    <source>
        <dbReference type="EMBL" id="CDT21765.1"/>
    </source>
</evidence>
<evidence type="ECO:0000313" key="4">
    <source>
        <dbReference type="EMBL" id="CDS86526.1"/>
    </source>
</evidence>
<evidence type="ECO:0000256" key="2">
    <source>
        <dbReference type="ARBA" id="ARBA00023163"/>
    </source>
</evidence>
<evidence type="ECO:0000259" key="3">
    <source>
        <dbReference type="PROSITE" id="PS51000"/>
    </source>
</evidence>
<dbReference type="PROSITE" id="PS52050">
    <property type="entry name" value="WYL"/>
    <property type="match status" value="1"/>
</dbReference>
<dbReference type="InterPro" id="IPR001034">
    <property type="entry name" value="DeoR_HTH"/>
</dbReference>
<keyword evidence="2" id="KW-0804">Transcription</keyword>
<dbReference type="Pfam" id="PF25583">
    <property type="entry name" value="WCX"/>
    <property type="match status" value="1"/>
</dbReference>
<dbReference type="PROSITE" id="PS51000">
    <property type="entry name" value="HTH_DEOR_2"/>
    <property type="match status" value="1"/>
</dbReference>
<dbReference type="PANTHER" id="PTHR34580:SF9">
    <property type="entry name" value="SLL5097 PROTEIN"/>
    <property type="match status" value="1"/>
</dbReference>
<dbReference type="EMBL" id="LK932395">
    <property type="protein sequence ID" value="CDS86526.1"/>
    <property type="molecule type" value="Genomic_DNA"/>
</dbReference>
<protein>
    <submittedName>
        <fullName evidence="6">Transcriptional regulator, DeoR family</fullName>
    </submittedName>
</protein>
<feature type="domain" description="HTH deoR-type" evidence="3">
    <location>
        <begin position="3"/>
        <end position="58"/>
    </location>
</feature>
<dbReference type="EMBL" id="LK932512">
    <property type="protein sequence ID" value="CDS86981.1"/>
    <property type="molecule type" value="Genomic_DNA"/>
</dbReference>
<dbReference type="Pfam" id="PF08279">
    <property type="entry name" value="HTH_11"/>
    <property type="match status" value="1"/>
</dbReference>
<dbReference type="InterPro" id="IPR057727">
    <property type="entry name" value="WCX_dom"/>
</dbReference>
<dbReference type="InterPro" id="IPR036388">
    <property type="entry name" value="WH-like_DNA-bd_sf"/>
</dbReference>
<dbReference type="InterPro" id="IPR036390">
    <property type="entry name" value="WH_DNA-bd_sf"/>
</dbReference>
<dbReference type="InterPro" id="IPR051534">
    <property type="entry name" value="CBASS_pafABC_assoc_protein"/>
</dbReference>